<comment type="caution">
    <text evidence="2">The sequence shown here is derived from an EMBL/GenBank/DDBJ whole genome shotgun (WGS) entry which is preliminary data.</text>
</comment>
<dbReference type="EMBL" id="JAHYIQ010000025">
    <property type="protein sequence ID" value="KAK1121715.1"/>
    <property type="molecule type" value="Genomic_DNA"/>
</dbReference>
<sequence length="123" mass="13378">MKQIATSWLKSKVRGTRADCNSGQSEKATLGNEGDAGFPRRVKTSLSSSLATASSGSENAVYVRPFDPSQPRKSDRFPVLTTRRGPSGDLAPKSPEARCYFGRPRRCLASLPDARMQSGDDER</sequence>
<name>A0AA40FMB6_9HYME</name>
<dbReference type="AlphaFoldDB" id="A0AA40FMB6"/>
<feature type="region of interest" description="Disordered" evidence="1">
    <location>
        <begin position="13"/>
        <end position="96"/>
    </location>
</feature>
<evidence type="ECO:0000313" key="2">
    <source>
        <dbReference type="EMBL" id="KAK1121715.1"/>
    </source>
</evidence>
<evidence type="ECO:0000313" key="3">
    <source>
        <dbReference type="Proteomes" id="UP001177670"/>
    </source>
</evidence>
<feature type="compositionally biased region" description="Low complexity" evidence="1">
    <location>
        <begin position="44"/>
        <end position="55"/>
    </location>
</feature>
<accession>A0AA40FMB6</accession>
<evidence type="ECO:0000256" key="1">
    <source>
        <dbReference type="SAM" id="MobiDB-lite"/>
    </source>
</evidence>
<keyword evidence="3" id="KW-1185">Reference proteome</keyword>
<protein>
    <submittedName>
        <fullName evidence="2">Uncharacterized protein</fullName>
    </submittedName>
</protein>
<reference evidence="2" key="1">
    <citation type="submission" date="2021-10" db="EMBL/GenBank/DDBJ databases">
        <title>Melipona bicolor Genome sequencing and assembly.</title>
        <authorList>
            <person name="Araujo N.S."/>
            <person name="Arias M.C."/>
        </authorList>
    </citation>
    <scope>NUCLEOTIDE SEQUENCE</scope>
    <source>
        <strain evidence="2">USP_2M_L1-L4_2017</strain>
        <tissue evidence="2">Whole body</tissue>
    </source>
</reference>
<gene>
    <name evidence="2" type="ORF">K0M31_010026</name>
</gene>
<organism evidence="2 3">
    <name type="scientific">Melipona bicolor</name>
    <dbReference type="NCBI Taxonomy" id="60889"/>
    <lineage>
        <taxon>Eukaryota</taxon>
        <taxon>Metazoa</taxon>
        <taxon>Ecdysozoa</taxon>
        <taxon>Arthropoda</taxon>
        <taxon>Hexapoda</taxon>
        <taxon>Insecta</taxon>
        <taxon>Pterygota</taxon>
        <taxon>Neoptera</taxon>
        <taxon>Endopterygota</taxon>
        <taxon>Hymenoptera</taxon>
        <taxon>Apocrita</taxon>
        <taxon>Aculeata</taxon>
        <taxon>Apoidea</taxon>
        <taxon>Anthophila</taxon>
        <taxon>Apidae</taxon>
        <taxon>Melipona</taxon>
    </lineage>
</organism>
<dbReference type="Proteomes" id="UP001177670">
    <property type="component" value="Unassembled WGS sequence"/>
</dbReference>
<proteinExistence type="predicted"/>